<feature type="transmembrane region" description="Helical" evidence="6">
    <location>
        <begin position="77"/>
        <end position="100"/>
    </location>
</feature>
<feature type="transmembrane region" description="Helical" evidence="6">
    <location>
        <begin position="209"/>
        <end position="226"/>
    </location>
</feature>
<accession>F1T559</accession>
<dbReference type="InterPro" id="IPR050833">
    <property type="entry name" value="Poly_Biosynth_Transport"/>
</dbReference>
<comment type="caution">
    <text evidence="7">The sequence shown here is derived from an EMBL/GenBank/DDBJ whole genome shotgun (WGS) entry which is preliminary data.</text>
</comment>
<dbReference type="OrthoDB" id="3246647at2"/>
<dbReference type="Proteomes" id="UP000005947">
    <property type="component" value="Unassembled WGS sequence"/>
</dbReference>
<dbReference type="PANTHER" id="PTHR30250:SF11">
    <property type="entry name" value="O-ANTIGEN TRANSPORTER-RELATED"/>
    <property type="match status" value="1"/>
</dbReference>
<dbReference type="PANTHER" id="PTHR30250">
    <property type="entry name" value="PST FAMILY PREDICTED COLANIC ACID TRANSPORTER"/>
    <property type="match status" value="1"/>
</dbReference>
<proteinExistence type="predicted"/>
<feature type="transmembrane region" description="Helical" evidence="6">
    <location>
        <begin position="170"/>
        <end position="188"/>
    </location>
</feature>
<feature type="transmembrane region" description="Helical" evidence="6">
    <location>
        <begin position="14"/>
        <end position="34"/>
    </location>
</feature>
<keyword evidence="5 6" id="KW-0472">Membrane</keyword>
<feature type="transmembrane region" description="Helical" evidence="6">
    <location>
        <begin position="356"/>
        <end position="378"/>
    </location>
</feature>
<feature type="transmembrane region" description="Helical" evidence="6">
    <location>
        <begin position="384"/>
        <end position="407"/>
    </location>
</feature>
<evidence type="ECO:0000256" key="2">
    <source>
        <dbReference type="ARBA" id="ARBA00022475"/>
    </source>
</evidence>
<dbReference type="AlphaFoldDB" id="F1T559"/>
<dbReference type="eggNOG" id="COG2244">
    <property type="taxonomic scope" value="Bacteria"/>
</dbReference>
<keyword evidence="3 6" id="KW-0812">Transmembrane</keyword>
<name>F1T559_9ACTN</name>
<keyword evidence="8" id="KW-1185">Reference proteome</keyword>
<dbReference type="GeneID" id="93210376"/>
<reference evidence="7 8" key="1">
    <citation type="submission" date="2011-02" db="EMBL/GenBank/DDBJ databases">
        <authorList>
            <person name="Muzny D."/>
            <person name="Qin X."/>
            <person name="Buhay C."/>
            <person name="Dugan-Rocha S."/>
            <person name="Ding Y."/>
            <person name="Chen G."/>
            <person name="Hawes A."/>
            <person name="Holder M."/>
            <person name="Jhangiani S."/>
            <person name="Johnson A."/>
            <person name="Khan Z."/>
            <person name="Li Z."/>
            <person name="Liu W."/>
            <person name="Liu X."/>
            <person name="Perez L."/>
            <person name="Shen H."/>
            <person name="Wang Q."/>
            <person name="Watt J."/>
            <person name="Xi L."/>
            <person name="Xin Y."/>
            <person name="Zhou J."/>
            <person name="Deng J."/>
            <person name="Jiang H."/>
            <person name="Liu Y."/>
            <person name="Qu J."/>
            <person name="Song X.-Z."/>
            <person name="Zhang L."/>
            <person name="Villasana D."/>
            <person name="Johnson A."/>
            <person name="Liu J."/>
            <person name="Liyanage D."/>
            <person name="Lorensuhewa L."/>
            <person name="Robinson T."/>
            <person name="Song A."/>
            <person name="Song B.-B."/>
            <person name="Dinh H."/>
            <person name="Thornton R."/>
            <person name="Coyle M."/>
            <person name="Francisco L."/>
            <person name="Jackson L."/>
            <person name="Javaid M."/>
            <person name="Korchina V."/>
            <person name="Kovar C."/>
            <person name="Mata R."/>
            <person name="Mathew T."/>
            <person name="Ngo R."/>
            <person name="Nguyen L."/>
            <person name="Nguyen N."/>
            <person name="Okwuonu G."/>
            <person name="Ongeri F."/>
            <person name="Pham C."/>
            <person name="Simmons D."/>
            <person name="Wilczek-Boney K."/>
            <person name="Hale W."/>
            <person name="Jakkamsetti A."/>
            <person name="Pham P."/>
            <person name="Ruth R."/>
            <person name="San Lucas F."/>
            <person name="Warren J."/>
            <person name="Zhang J."/>
            <person name="Zhao Z."/>
            <person name="Zhou C."/>
            <person name="Zhu D."/>
            <person name="Lee S."/>
            <person name="Bess C."/>
            <person name="Blankenburg K."/>
            <person name="Forbes L."/>
            <person name="Fu Q."/>
            <person name="Gubbala S."/>
            <person name="Hirani K."/>
            <person name="Jayaseelan J.C."/>
            <person name="Lara F."/>
            <person name="Munidasa M."/>
            <person name="Palculict T."/>
            <person name="Patil S."/>
            <person name="Pu L.-L."/>
            <person name="Saada N."/>
            <person name="Tang L."/>
            <person name="Weissenberger G."/>
            <person name="Zhu Y."/>
            <person name="Hemphill L."/>
            <person name="Shang Y."/>
            <person name="Youmans B."/>
            <person name="Ayvaz T."/>
            <person name="Ross M."/>
            <person name="Santibanez J."/>
            <person name="Aqrawi P."/>
            <person name="Gross S."/>
            <person name="Joshi V."/>
            <person name="Fowler G."/>
            <person name="Nazareth L."/>
            <person name="Reid J."/>
            <person name="Worley K."/>
            <person name="Petrosino J."/>
            <person name="Highlander S."/>
            <person name="Gibbs R."/>
        </authorList>
    </citation>
    <scope>NUCLEOTIDE SEQUENCE [LARGE SCALE GENOMIC DNA]</scope>
    <source>
        <strain evidence="7 8">DSM 15829</strain>
    </source>
</reference>
<feature type="transmembrane region" description="Helical" evidence="6">
    <location>
        <begin position="286"/>
        <end position="308"/>
    </location>
</feature>
<feature type="transmembrane region" description="Helical" evidence="6">
    <location>
        <begin position="328"/>
        <end position="349"/>
    </location>
</feature>
<protein>
    <submittedName>
        <fullName evidence="7">Polysaccharide biosynthesis protein</fullName>
    </submittedName>
</protein>
<evidence type="ECO:0000313" key="8">
    <source>
        <dbReference type="Proteomes" id="UP000005947"/>
    </source>
</evidence>
<evidence type="ECO:0000313" key="7">
    <source>
        <dbReference type="EMBL" id="EGF23825.1"/>
    </source>
</evidence>
<evidence type="ECO:0000256" key="3">
    <source>
        <dbReference type="ARBA" id="ARBA00022692"/>
    </source>
</evidence>
<feature type="transmembrane region" description="Helical" evidence="6">
    <location>
        <begin position="46"/>
        <end position="65"/>
    </location>
</feature>
<evidence type="ECO:0000256" key="1">
    <source>
        <dbReference type="ARBA" id="ARBA00004651"/>
    </source>
</evidence>
<dbReference type="GO" id="GO:0005886">
    <property type="term" value="C:plasma membrane"/>
    <property type="evidence" value="ECO:0007669"/>
    <property type="project" value="UniProtKB-SubCell"/>
</dbReference>
<keyword evidence="2" id="KW-1003">Cell membrane</keyword>
<gene>
    <name evidence="7" type="ORF">HMPREF0091_10772</name>
</gene>
<feature type="transmembrane region" description="Helical" evidence="6">
    <location>
        <begin position="147"/>
        <end position="164"/>
    </location>
</feature>
<keyword evidence="4 6" id="KW-1133">Transmembrane helix</keyword>
<feature type="transmembrane region" description="Helical" evidence="6">
    <location>
        <begin position="106"/>
        <end position="126"/>
    </location>
</feature>
<feature type="transmembrane region" description="Helical" evidence="6">
    <location>
        <begin position="246"/>
        <end position="265"/>
    </location>
</feature>
<comment type="subcellular location">
    <subcellularLocation>
        <location evidence="1">Cell membrane</location>
        <topology evidence="1">Multi-pass membrane protein</topology>
    </subcellularLocation>
</comment>
<organism evidence="7 8">
    <name type="scientific">Fannyhessea vaginae DSM 15829</name>
    <dbReference type="NCBI Taxonomy" id="525256"/>
    <lineage>
        <taxon>Bacteria</taxon>
        <taxon>Bacillati</taxon>
        <taxon>Actinomycetota</taxon>
        <taxon>Coriobacteriia</taxon>
        <taxon>Coriobacteriales</taxon>
        <taxon>Atopobiaceae</taxon>
        <taxon>Fannyhessea</taxon>
    </lineage>
</organism>
<dbReference type="RefSeq" id="WP_006302954.1">
    <property type="nucleotide sequence ID" value="NZ_ACGK02000001.1"/>
</dbReference>
<evidence type="ECO:0000256" key="5">
    <source>
        <dbReference type="ARBA" id="ARBA00023136"/>
    </source>
</evidence>
<evidence type="ECO:0000256" key="6">
    <source>
        <dbReference type="SAM" id="Phobius"/>
    </source>
</evidence>
<evidence type="ECO:0000256" key="4">
    <source>
        <dbReference type="ARBA" id="ARBA00022989"/>
    </source>
</evidence>
<sequence length="418" mass="46387">MEIAQSKAQLRKNYIWNTLGSAANALSSAILLLMTTRILGLEAAGIFAIAFALSQQFQVIGHFEIRSYQATDSQERFSFATYLGARYVSCLVMCVVIVGYTLYTNGITPVALSIMLIALLKLFDAFEDVFHGMFQQRGRLDIAGRAFFARIIACMLGFCIAAFITKDLCSSCIVAFILSAFAFFFCNVPFAQQFVSLRPSFKPASILKLFWTCLPLCIGSFFLVYITNAPKYAIDMYLTRDYQALYSILFMPSLVINLLSGFVFKPLLTDMALCWSQARIKDFAQIIFKGFMAICAATFVTCLAAWFLGIEVLGALYGVPLAAYKLELMLLIVGGLFNASGIILYYAVVTMRMQKYIFAAYGLASLFAFCAYGLVGTYKIRGAVMIYDAAMLIVALVFLCVTLAGFIQTKQINRSKTR</sequence>
<dbReference type="EMBL" id="ACGK02000001">
    <property type="protein sequence ID" value="EGF23825.1"/>
    <property type="molecule type" value="Genomic_DNA"/>
</dbReference>